<comment type="caution">
    <text evidence="8">Lacks conserved residue(s) required for the propagation of feature annotation.</text>
</comment>
<keyword evidence="5 8" id="KW-1133">Transmembrane helix</keyword>
<name>A0A9W8KXN5_9FUNG</name>
<evidence type="ECO:0000256" key="3">
    <source>
        <dbReference type="ARBA" id="ARBA00022448"/>
    </source>
</evidence>
<dbReference type="Proteomes" id="UP001151518">
    <property type="component" value="Unassembled WGS sequence"/>
</dbReference>
<feature type="transmembrane region" description="Helical" evidence="8">
    <location>
        <begin position="315"/>
        <end position="340"/>
    </location>
</feature>
<dbReference type="PANTHER" id="PTHR11040">
    <property type="entry name" value="ZINC/IRON TRANSPORTER"/>
    <property type="match status" value="1"/>
</dbReference>
<dbReference type="OrthoDB" id="448280at2759"/>
<feature type="signal peptide" evidence="10">
    <location>
        <begin position="1"/>
        <end position="26"/>
    </location>
</feature>
<comment type="similarity">
    <text evidence="2 8">Belongs to the ZIP transporter (TC 2.A.5) family.</text>
</comment>
<feature type="region of interest" description="Disordered" evidence="9">
    <location>
        <begin position="171"/>
        <end position="207"/>
    </location>
</feature>
<evidence type="ECO:0000256" key="2">
    <source>
        <dbReference type="ARBA" id="ARBA00006939"/>
    </source>
</evidence>
<evidence type="ECO:0000256" key="1">
    <source>
        <dbReference type="ARBA" id="ARBA00004141"/>
    </source>
</evidence>
<keyword evidence="4 8" id="KW-0812">Transmembrane</keyword>
<dbReference type="PANTHER" id="PTHR11040:SF44">
    <property type="entry name" value="PROTEIN ZNTC-RELATED"/>
    <property type="match status" value="1"/>
</dbReference>
<dbReference type="InterPro" id="IPR003689">
    <property type="entry name" value="ZIP"/>
</dbReference>
<dbReference type="GO" id="GO:0005886">
    <property type="term" value="C:plasma membrane"/>
    <property type="evidence" value="ECO:0007669"/>
    <property type="project" value="TreeGrafter"/>
</dbReference>
<evidence type="ECO:0000256" key="6">
    <source>
        <dbReference type="ARBA" id="ARBA00023065"/>
    </source>
</evidence>
<dbReference type="Pfam" id="PF02535">
    <property type="entry name" value="Zip"/>
    <property type="match status" value="1"/>
</dbReference>
<feature type="transmembrane region" description="Helical" evidence="8">
    <location>
        <begin position="393"/>
        <end position="412"/>
    </location>
</feature>
<dbReference type="InterPro" id="IPR004698">
    <property type="entry name" value="Zn/Fe_permease_fun/pln"/>
</dbReference>
<keyword evidence="7 8" id="KW-0472">Membrane</keyword>
<keyword evidence="3 8" id="KW-0813">Transport</keyword>
<feature type="transmembrane region" description="Helical" evidence="8">
    <location>
        <begin position="65"/>
        <end position="86"/>
    </location>
</feature>
<feature type="transmembrane region" description="Helical" evidence="8">
    <location>
        <begin position="98"/>
        <end position="120"/>
    </location>
</feature>
<comment type="caution">
    <text evidence="11">The sequence shown here is derived from an EMBL/GenBank/DDBJ whole genome shotgun (WGS) entry which is preliminary data.</text>
</comment>
<evidence type="ECO:0000256" key="10">
    <source>
        <dbReference type="SAM" id="SignalP"/>
    </source>
</evidence>
<evidence type="ECO:0000256" key="4">
    <source>
        <dbReference type="ARBA" id="ARBA00022692"/>
    </source>
</evidence>
<keyword evidence="10" id="KW-0732">Signal</keyword>
<comment type="subcellular location">
    <subcellularLocation>
        <location evidence="1 8">Membrane</location>
        <topology evidence="1 8">Multi-pass membrane protein</topology>
    </subcellularLocation>
</comment>
<evidence type="ECO:0000313" key="11">
    <source>
        <dbReference type="EMBL" id="KAJ2674996.1"/>
    </source>
</evidence>
<keyword evidence="6 8" id="KW-0406">Ion transport</keyword>
<evidence type="ECO:0000256" key="7">
    <source>
        <dbReference type="ARBA" id="ARBA00023136"/>
    </source>
</evidence>
<evidence type="ECO:0000256" key="9">
    <source>
        <dbReference type="SAM" id="MobiDB-lite"/>
    </source>
</evidence>
<evidence type="ECO:0000313" key="12">
    <source>
        <dbReference type="Proteomes" id="UP001151518"/>
    </source>
</evidence>
<feature type="compositionally biased region" description="Polar residues" evidence="9">
    <location>
        <begin position="180"/>
        <end position="198"/>
    </location>
</feature>
<reference evidence="11" key="1">
    <citation type="submission" date="2022-07" db="EMBL/GenBank/DDBJ databases">
        <title>Phylogenomic reconstructions and comparative analyses of Kickxellomycotina fungi.</title>
        <authorList>
            <person name="Reynolds N.K."/>
            <person name="Stajich J.E."/>
            <person name="Barry K."/>
            <person name="Grigoriev I.V."/>
            <person name="Crous P."/>
            <person name="Smith M.E."/>
        </authorList>
    </citation>
    <scope>NUCLEOTIDE SEQUENCE</scope>
    <source>
        <strain evidence="11">NRRL 3115</strain>
    </source>
</reference>
<gene>
    <name evidence="11" type="ORF">GGI25_004144</name>
</gene>
<accession>A0A9W8KXN5</accession>
<dbReference type="EMBL" id="JANBTW010000052">
    <property type="protein sequence ID" value="KAJ2674996.1"/>
    <property type="molecule type" value="Genomic_DNA"/>
</dbReference>
<organism evidence="11 12">
    <name type="scientific">Coemansia spiralis</name>
    <dbReference type="NCBI Taxonomy" id="417178"/>
    <lineage>
        <taxon>Eukaryota</taxon>
        <taxon>Fungi</taxon>
        <taxon>Fungi incertae sedis</taxon>
        <taxon>Zoopagomycota</taxon>
        <taxon>Kickxellomycotina</taxon>
        <taxon>Kickxellomycetes</taxon>
        <taxon>Kickxellales</taxon>
        <taxon>Kickxellaceae</taxon>
        <taxon>Coemansia</taxon>
    </lineage>
</organism>
<dbReference type="NCBIfam" id="TIGR00820">
    <property type="entry name" value="zip"/>
    <property type="match status" value="1"/>
</dbReference>
<feature type="transmembrane region" description="Helical" evidence="8">
    <location>
        <begin position="140"/>
        <end position="161"/>
    </location>
</feature>
<sequence>MFNLSKHLCALLALLICSSHILVTAAASSVKSKPYLHKRHGADAHEASDDLECYASGVEDWQKGIHIGAIFIVMAMSGLGSFLPIISKFVPQLHVPKIALTIGKFLGTGVIISTALIHMLPEGSESLSNPCIGDRMGNYGGWPGVLAIMAILLMHLMEFLMSNYAMSKHGHEHGAPANIEKSSGQALEQGSNVTNSGTPEHKLSVDSHDISRVRTDNQNQENCDAVAMHTHHNHVHGVSLLNDSDASVKNRISTYILELGICLHSVIIGVTLSITTGSSFKTLLIAICFHQLCEGLALGSRLAEVSDSRKSHRKAFLTAAISALVFMLITPLGMVIGIGVRYSYQPNSPTALMAMGVLDSLSAGILLYTGLVNLLVEEFGTLEFRGFRVSKKVACFIACYIGAGVMALIGNWA</sequence>
<feature type="chain" id="PRO_5040888004" evidence="10">
    <location>
        <begin position="27"/>
        <end position="413"/>
    </location>
</feature>
<evidence type="ECO:0000256" key="8">
    <source>
        <dbReference type="RuleBase" id="RU362088"/>
    </source>
</evidence>
<protein>
    <submittedName>
        <fullName evidence="11">Uncharacterized protein</fullName>
    </submittedName>
</protein>
<dbReference type="GO" id="GO:0005385">
    <property type="term" value="F:zinc ion transmembrane transporter activity"/>
    <property type="evidence" value="ECO:0007669"/>
    <property type="project" value="InterPro"/>
</dbReference>
<feature type="transmembrane region" description="Helical" evidence="8">
    <location>
        <begin position="352"/>
        <end position="372"/>
    </location>
</feature>
<evidence type="ECO:0000256" key="5">
    <source>
        <dbReference type="ARBA" id="ARBA00022989"/>
    </source>
</evidence>
<dbReference type="AlphaFoldDB" id="A0A9W8KXN5"/>
<proteinExistence type="inferred from homology"/>